<proteinExistence type="predicted"/>
<dbReference type="InParanoid" id="A0A672KGQ1"/>
<protein>
    <submittedName>
        <fullName evidence="1">Uncharacterized protein</fullName>
    </submittedName>
</protein>
<accession>A0A672KGQ1</accession>
<organism evidence="1 2">
    <name type="scientific">Sinocyclocheilus grahami</name>
    <name type="common">Dianchi golden-line fish</name>
    <name type="synonym">Barbus grahami</name>
    <dbReference type="NCBI Taxonomy" id="75366"/>
    <lineage>
        <taxon>Eukaryota</taxon>
        <taxon>Metazoa</taxon>
        <taxon>Chordata</taxon>
        <taxon>Craniata</taxon>
        <taxon>Vertebrata</taxon>
        <taxon>Euteleostomi</taxon>
        <taxon>Actinopterygii</taxon>
        <taxon>Neopterygii</taxon>
        <taxon>Teleostei</taxon>
        <taxon>Ostariophysi</taxon>
        <taxon>Cypriniformes</taxon>
        <taxon>Cyprinidae</taxon>
        <taxon>Cyprininae</taxon>
        <taxon>Sinocyclocheilus</taxon>
    </lineage>
</organism>
<dbReference type="AlphaFoldDB" id="A0A672KGQ1"/>
<evidence type="ECO:0000313" key="1">
    <source>
        <dbReference type="Ensembl" id="ENSSGRP00000011306.1"/>
    </source>
</evidence>
<dbReference type="Ensembl" id="ENSSGRT00000012263.1">
    <property type="protein sequence ID" value="ENSSGRP00000011306.1"/>
    <property type="gene ID" value="ENSSGRG00000007384.1"/>
</dbReference>
<name>A0A672KGQ1_SINGR</name>
<keyword evidence="2" id="KW-1185">Reference proteome</keyword>
<reference evidence="1" key="2">
    <citation type="submission" date="2025-09" db="UniProtKB">
        <authorList>
            <consortium name="Ensembl"/>
        </authorList>
    </citation>
    <scope>IDENTIFICATION</scope>
</reference>
<dbReference type="Proteomes" id="UP000472262">
    <property type="component" value="Unassembled WGS sequence"/>
</dbReference>
<evidence type="ECO:0000313" key="2">
    <source>
        <dbReference type="Proteomes" id="UP000472262"/>
    </source>
</evidence>
<sequence length="92" mass="10755">MTSSECCFYFSQFPIPILSHTYTLAKIHLQAVCELWCSLPQHCYALTWMATSSHHALFCVEPMEEREGISPHLCPFMWLFSVRQSPDSERKR</sequence>
<reference evidence="1" key="1">
    <citation type="submission" date="2025-08" db="UniProtKB">
        <authorList>
            <consortium name="Ensembl"/>
        </authorList>
    </citation>
    <scope>IDENTIFICATION</scope>
</reference>